<accession>A0A158A9U0</accession>
<name>A0A158A9U0_9BURK</name>
<dbReference type="AlphaFoldDB" id="A0A158A9U0"/>
<protein>
    <submittedName>
        <fullName evidence="1">Uncharacterized protein</fullName>
    </submittedName>
</protein>
<dbReference type="OrthoDB" id="9801622at2"/>
<dbReference type="Proteomes" id="UP000054596">
    <property type="component" value="Unassembled WGS sequence"/>
</dbReference>
<dbReference type="RefSeq" id="WP_143756697.1">
    <property type="nucleotide sequence ID" value="NZ_FCOJ02000011.1"/>
</dbReference>
<organism evidence="1 2">
    <name type="scientific">Caballeronia glebae</name>
    <dbReference type="NCBI Taxonomy" id="1777143"/>
    <lineage>
        <taxon>Bacteria</taxon>
        <taxon>Pseudomonadati</taxon>
        <taxon>Pseudomonadota</taxon>
        <taxon>Betaproteobacteria</taxon>
        <taxon>Burkholderiales</taxon>
        <taxon>Burkholderiaceae</taxon>
        <taxon>Caballeronia</taxon>
    </lineage>
</organism>
<dbReference type="STRING" id="1777143.AWB82_01984"/>
<proteinExistence type="predicted"/>
<comment type="caution">
    <text evidence="1">The sequence shown here is derived from an EMBL/GenBank/DDBJ whole genome shotgun (WGS) entry which is preliminary data.</text>
</comment>
<evidence type="ECO:0000313" key="2">
    <source>
        <dbReference type="Proteomes" id="UP000054596"/>
    </source>
</evidence>
<sequence length="109" mass="11935">MIAVDASIQTWPVHIAATSVIFTHALPSTAGFYLTKGSDETGRFLRMWSAHAALYRWRSPLAAYRNNVIAGSAIGALSAWFLTRAATLPPERRLLFTGPRLNGIVLSYS</sequence>
<reference evidence="1" key="1">
    <citation type="submission" date="2016-01" db="EMBL/GenBank/DDBJ databases">
        <authorList>
            <person name="Peeters C."/>
        </authorList>
    </citation>
    <scope>NUCLEOTIDE SEQUENCE [LARGE SCALE GENOMIC DNA]</scope>
    <source>
        <strain evidence="1">LMG 29325</strain>
    </source>
</reference>
<evidence type="ECO:0000313" key="1">
    <source>
        <dbReference type="EMBL" id="SAK54601.1"/>
    </source>
</evidence>
<keyword evidence="2" id="KW-1185">Reference proteome</keyword>
<gene>
    <name evidence="1" type="ORF">AWB82_01984</name>
</gene>
<dbReference type="EMBL" id="FCOJ02000011">
    <property type="protein sequence ID" value="SAK54601.1"/>
    <property type="molecule type" value="Genomic_DNA"/>
</dbReference>